<accession>A0A915YKV0</accession>
<feature type="transmembrane region" description="Helical" evidence="1">
    <location>
        <begin position="29"/>
        <end position="47"/>
    </location>
</feature>
<dbReference type="Proteomes" id="UP001060919">
    <property type="component" value="Chromosome"/>
</dbReference>
<feature type="transmembrane region" description="Helical" evidence="1">
    <location>
        <begin position="84"/>
        <end position="104"/>
    </location>
</feature>
<keyword evidence="1" id="KW-1133">Transmembrane helix</keyword>
<dbReference type="RefSeq" id="WP_264790262.1">
    <property type="nucleotide sequence ID" value="NZ_AP026867.1"/>
</dbReference>
<keyword evidence="1" id="KW-0812">Transmembrane</keyword>
<evidence type="ECO:0000313" key="2">
    <source>
        <dbReference type="EMBL" id="BDS15074.1"/>
    </source>
</evidence>
<dbReference type="KEGG" id="aup:AsAng_0058560"/>
<proteinExistence type="predicted"/>
<protein>
    <submittedName>
        <fullName evidence="2">Uncharacterized protein</fullName>
    </submittedName>
</protein>
<organism evidence="2 3">
    <name type="scientific">Aureispira anguillae</name>
    <dbReference type="NCBI Taxonomy" id="2864201"/>
    <lineage>
        <taxon>Bacteria</taxon>
        <taxon>Pseudomonadati</taxon>
        <taxon>Bacteroidota</taxon>
        <taxon>Saprospiria</taxon>
        <taxon>Saprospirales</taxon>
        <taxon>Saprospiraceae</taxon>
        <taxon>Aureispira</taxon>
    </lineage>
</organism>
<dbReference type="AlphaFoldDB" id="A0A915YKV0"/>
<feature type="transmembrane region" description="Helical" evidence="1">
    <location>
        <begin position="139"/>
        <end position="157"/>
    </location>
</feature>
<reference evidence="2" key="1">
    <citation type="submission" date="2022-09" db="EMBL/GenBank/DDBJ databases">
        <title>Aureispira anguillicida sp. nov., isolated from Leptocephalus of Japanese eel Anguilla japonica.</title>
        <authorList>
            <person name="Yuasa K."/>
            <person name="Mekata T."/>
            <person name="Ikunari K."/>
        </authorList>
    </citation>
    <scope>NUCLEOTIDE SEQUENCE</scope>
    <source>
        <strain evidence="2">EL160426</strain>
    </source>
</reference>
<name>A0A915YKV0_9BACT</name>
<gene>
    <name evidence="2" type="ORF">AsAng_0058560</name>
</gene>
<dbReference type="EMBL" id="AP026867">
    <property type="protein sequence ID" value="BDS15074.1"/>
    <property type="molecule type" value="Genomic_DNA"/>
</dbReference>
<sequence length="163" mass="19549">MNNNILDEGAFIENEAPKKEKQAYNYREVFFPLSLFVLFVWATYYWLNHSESFIENYLLGQESFVNTFYTRGNINNDKLCNWSWGLYLFTLTLGELILVLIWDFRRIYLCIDYRLYLLNFVKGIMFLMLWHNAHILTSVLIVFVFLLIFSVTIQFLATDDFLI</sequence>
<keyword evidence="3" id="KW-1185">Reference proteome</keyword>
<evidence type="ECO:0000313" key="3">
    <source>
        <dbReference type="Proteomes" id="UP001060919"/>
    </source>
</evidence>
<keyword evidence="1" id="KW-0472">Membrane</keyword>
<evidence type="ECO:0000256" key="1">
    <source>
        <dbReference type="SAM" id="Phobius"/>
    </source>
</evidence>